<feature type="signal peptide" evidence="1">
    <location>
        <begin position="1"/>
        <end position="20"/>
    </location>
</feature>
<proteinExistence type="predicted"/>
<sequence>MRTIVNIAVLLLCAKASIYAQQNVSYNGKTFKPAEVIETQIGNTGETFSLYISEIDMSPNGAWAKRLNALRRLGKEPHPDERPRPLSLNLSVDFKRAFKFPITPKDSVYVSFSSIKEGIEEESFNKVEMNKMNVSMANTDISGLKDQKVAIEQEAQRISKLMQEGKLSPDEAMKQIEALTQPMIDKLDSSAMMNQETSEYKNNKPTYSLLFGDSPSNAQSTPYEGTLHIVEFNSKRLVAYFTGVHYVECTDVSRANDVSKPCEKVETGLYPEHKVLRIENTSIKINTVFTDFLDNRN</sequence>
<dbReference type="RefSeq" id="WP_377768360.1">
    <property type="nucleotide sequence ID" value="NZ_JBHULB010000082.1"/>
</dbReference>
<dbReference type="EMBL" id="JBHULB010000082">
    <property type="protein sequence ID" value="MFD2588896.1"/>
    <property type="molecule type" value="Genomic_DNA"/>
</dbReference>
<comment type="caution">
    <text evidence="2">The sequence shown here is derived from an EMBL/GenBank/DDBJ whole genome shotgun (WGS) entry which is preliminary data.</text>
</comment>
<organism evidence="2 3">
    <name type="scientific">Croceitalea marina</name>
    <dbReference type="NCBI Taxonomy" id="1775166"/>
    <lineage>
        <taxon>Bacteria</taxon>
        <taxon>Pseudomonadati</taxon>
        <taxon>Bacteroidota</taxon>
        <taxon>Flavobacteriia</taxon>
        <taxon>Flavobacteriales</taxon>
        <taxon>Flavobacteriaceae</taxon>
        <taxon>Croceitalea</taxon>
    </lineage>
</organism>
<gene>
    <name evidence="2" type="ORF">ACFSQJ_18365</name>
</gene>
<protein>
    <submittedName>
        <fullName evidence="2">Uncharacterized protein</fullName>
    </submittedName>
</protein>
<evidence type="ECO:0000256" key="1">
    <source>
        <dbReference type="SAM" id="SignalP"/>
    </source>
</evidence>
<evidence type="ECO:0000313" key="2">
    <source>
        <dbReference type="EMBL" id="MFD2588896.1"/>
    </source>
</evidence>
<evidence type="ECO:0000313" key="3">
    <source>
        <dbReference type="Proteomes" id="UP001597526"/>
    </source>
</evidence>
<accession>A0ABW5N1B0</accession>
<keyword evidence="3" id="KW-1185">Reference proteome</keyword>
<feature type="chain" id="PRO_5046794330" evidence="1">
    <location>
        <begin position="21"/>
        <end position="297"/>
    </location>
</feature>
<dbReference type="Proteomes" id="UP001597526">
    <property type="component" value="Unassembled WGS sequence"/>
</dbReference>
<keyword evidence="1" id="KW-0732">Signal</keyword>
<name>A0ABW5N1B0_9FLAO</name>
<reference evidence="3" key="1">
    <citation type="journal article" date="2019" name="Int. J. Syst. Evol. Microbiol.">
        <title>The Global Catalogue of Microorganisms (GCM) 10K type strain sequencing project: providing services to taxonomists for standard genome sequencing and annotation.</title>
        <authorList>
            <consortium name="The Broad Institute Genomics Platform"/>
            <consortium name="The Broad Institute Genome Sequencing Center for Infectious Disease"/>
            <person name="Wu L."/>
            <person name="Ma J."/>
        </authorList>
    </citation>
    <scope>NUCLEOTIDE SEQUENCE [LARGE SCALE GENOMIC DNA]</scope>
    <source>
        <strain evidence="3">KCTC 52368</strain>
    </source>
</reference>